<evidence type="ECO:0000256" key="1">
    <source>
        <dbReference type="SAM" id="MobiDB-lite"/>
    </source>
</evidence>
<sequence length="212" mass="23800">MSPGSSTESYPAFARIGLRENPGKKPQPGNLPRPGFEPGPPGFAARRADRYSTVDATDSRGRHVANMIVGDMDVDNSKRPYIFKVMKSFNNDDAAPIRVSRHLLSDPVMGSKSLCFVYKRELKLKPKDNTWHIKDEPRSRMPSVANVDRVWILEERTKPVVVLLRQMAGLSRKENTASDIENHSPSYVSDCVVRWLWDAALIACDPHSERVG</sequence>
<protein>
    <submittedName>
        <fullName evidence="2">Uncharacterized protein</fullName>
    </submittedName>
</protein>
<dbReference type="EMBL" id="JAJSOF020000003">
    <property type="protein sequence ID" value="KAJ4449880.1"/>
    <property type="molecule type" value="Genomic_DNA"/>
</dbReference>
<gene>
    <name evidence="2" type="ORF">ANN_01286</name>
</gene>
<evidence type="ECO:0000313" key="3">
    <source>
        <dbReference type="Proteomes" id="UP001148838"/>
    </source>
</evidence>
<reference evidence="2 3" key="1">
    <citation type="journal article" date="2022" name="Allergy">
        <title>Genome assembly and annotation of Periplaneta americana reveal a comprehensive cockroach allergen profile.</title>
        <authorList>
            <person name="Wang L."/>
            <person name="Xiong Q."/>
            <person name="Saelim N."/>
            <person name="Wang L."/>
            <person name="Nong W."/>
            <person name="Wan A.T."/>
            <person name="Shi M."/>
            <person name="Liu X."/>
            <person name="Cao Q."/>
            <person name="Hui J.H.L."/>
            <person name="Sookrung N."/>
            <person name="Leung T.F."/>
            <person name="Tungtrongchitr A."/>
            <person name="Tsui S.K.W."/>
        </authorList>
    </citation>
    <scope>NUCLEOTIDE SEQUENCE [LARGE SCALE GENOMIC DNA]</scope>
    <source>
        <strain evidence="2">PWHHKU_190912</strain>
    </source>
</reference>
<organism evidence="2 3">
    <name type="scientific">Periplaneta americana</name>
    <name type="common">American cockroach</name>
    <name type="synonym">Blatta americana</name>
    <dbReference type="NCBI Taxonomy" id="6978"/>
    <lineage>
        <taxon>Eukaryota</taxon>
        <taxon>Metazoa</taxon>
        <taxon>Ecdysozoa</taxon>
        <taxon>Arthropoda</taxon>
        <taxon>Hexapoda</taxon>
        <taxon>Insecta</taxon>
        <taxon>Pterygota</taxon>
        <taxon>Neoptera</taxon>
        <taxon>Polyneoptera</taxon>
        <taxon>Dictyoptera</taxon>
        <taxon>Blattodea</taxon>
        <taxon>Blattoidea</taxon>
        <taxon>Blattidae</taxon>
        <taxon>Blattinae</taxon>
        <taxon>Periplaneta</taxon>
    </lineage>
</organism>
<comment type="caution">
    <text evidence="2">The sequence shown here is derived from an EMBL/GenBank/DDBJ whole genome shotgun (WGS) entry which is preliminary data.</text>
</comment>
<keyword evidence="3" id="KW-1185">Reference proteome</keyword>
<name>A0ABQ8TX70_PERAM</name>
<feature type="region of interest" description="Disordered" evidence="1">
    <location>
        <begin position="1"/>
        <end position="42"/>
    </location>
</feature>
<evidence type="ECO:0000313" key="2">
    <source>
        <dbReference type="EMBL" id="KAJ4449880.1"/>
    </source>
</evidence>
<accession>A0ABQ8TX70</accession>
<feature type="compositionally biased region" description="Pro residues" evidence="1">
    <location>
        <begin position="29"/>
        <end position="41"/>
    </location>
</feature>
<dbReference type="Proteomes" id="UP001148838">
    <property type="component" value="Unassembled WGS sequence"/>
</dbReference>
<proteinExistence type="predicted"/>